<dbReference type="PANTHER" id="PTHR34219:SF3">
    <property type="entry name" value="BLL7967 PROTEIN"/>
    <property type="match status" value="1"/>
</dbReference>
<feature type="transmembrane region" description="Helical" evidence="1">
    <location>
        <begin position="12"/>
        <end position="34"/>
    </location>
</feature>
<protein>
    <submittedName>
        <fullName evidence="2">Uncharacterized iron-regulated membrane protein</fullName>
    </submittedName>
</protein>
<dbReference type="Proteomes" id="UP000185221">
    <property type="component" value="Unassembled WGS sequence"/>
</dbReference>
<dbReference type="STRING" id="226505.SAMN05444394_2308"/>
<name>A0A1N6EMC7_9BACT</name>
<dbReference type="RefSeq" id="WP_074225224.1">
    <property type="nucleotide sequence ID" value="NZ_FSRC01000001.1"/>
</dbReference>
<dbReference type="AlphaFoldDB" id="A0A1N6EMC7"/>
<organism evidence="2 3">
    <name type="scientific">Algoriphagus halophilus</name>
    <dbReference type="NCBI Taxonomy" id="226505"/>
    <lineage>
        <taxon>Bacteria</taxon>
        <taxon>Pseudomonadati</taxon>
        <taxon>Bacteroidota</taxon>
        <taxon>Cytophagia</taxon>
        <taxon>Cytophagales</taxon>
        <taxon>Cyclobacteriaceae</taxon>
        <taxon>Algoriphagus</taxon>
    </lineage>
</organism>
<gene>
    <name evidence="2" type="ORF">SAMN05444394_2308</name>
</gene>
<feature type="transmembrane region" description="Helical" evidence="1">
    <location>
        <begin position="187"/>
        <end position="208"/>
    </location>
</feature>
<feature type="transmembrane region" description="Helical" evidence="1">
    <location>
        <begin position="137"/>
        <end position="159"/>
    </location>
</feature>
<keyword evidence="1" id="KW-0812">Transmembrane</keyword>
<keyword evidence="1" id="KW-0472">Membrane</keyword>
<evidence type="ECO:0000313" key="2">
    <source>
        <dbReference type="EMBL" id="SIN84222.1"/>
    </source>
</evidence>
<keyword evidence="3" id="KW-1185">Reference proteome</keyword>
<dbReference type="OrthoDB" id="111691at2"/>
<sequence length="372" mass="42353">MTLRKLIANIHLYIGLLTGLLFFIIALSGAIYTWQPEFSRIAFHQTVIQENKPFISITDIKNTLERNFPEGDFRTALYRDPESAIEVLIYVPGTYFHAYINPYSGELIHLQDMNKGWISKLKNLHRNLLLGPPGREIVHWVTLLAMGMLITGMVIWWPVQGKPGKDKFNIKWSASPKKLNYDLHNILGFYATWILIFTIGTGIFWGFAVVRESLKEFSGENTLNWESPQSLVPPASQVNSKDEVLNRLILEYHTGYPDSEVRINIPHKEEEAVQLSVIQPTAGINAVDFYYHDQYTGELIRGNFQNGLAENRSTFGKINGLVYDIHFGSVWGLPGRILACFASLIGASLPITGFLVWWNKRKLKNKKSINSI</sequence>
<dbReference type="EMBL" id="FSRC01000001">
    <property type="protein sequence ID" value="SIN84222.1"/>
    <property type="molecule type" value="Genomic_DNA"/>
</dbReference>
<evidence type="ECO:0000256" key="1">
    <source>
        <dbReference type="SAM" id="Phobius"/>
    </source>
</evidence>
<keyword evidence="1" id="KW-1133">Transmembrane helix</keyword>
<dbReference type="Pfam" id="PF03929">
    <property type="entry name" value="PepSY_TM"/>
    <property type="match status" value="1"/>
</dbReference>
<feature type="transmembrane region" description="Helical" evidence="1">
    <location>
        <begin position="336"/>
        <end position="358"/>
    </location>
</feature>
<accession>A0A1N6EMC7</accession>
<dbReference type="PANTHER" id="PTHR34219">
    <property type="entry name" value="IRON-REGULATED INNER MEMBRANE PROTEIN-RELATED"/>
    <property type="match status" value="1"/>
</dbReference>
<reference evidence="3" key="1">
    <citation type="submission" date="2016-11" db="EMBL/GenBank/DDBJ databases">
        <authorList>
            <person name="Varghese N."/>
            <person name="Submissions S."/>
        </authorList>
    </citation>
    <scope>NUCLEOTIDE SEQUENCE [LARGE SCALE GENOMIC DNA]</scope>
    <source>
        <strain evidence="3">DSM 15292</strain>
    </source>
</reference>
<proteinExistence type="predicted"/>
<evidence type="ECO:0000313" key="3">
    <source>
        <dbReference type="Proteomes" id="UP000185221"/>
    </source>
</evidence>
<dbReference type="InterPro" id="IPR005625">
    <property type="entry name" value="PepSY-ass_TM"/>
</dbReference>